<dbReference type="SUPFAM" id="SSF102645">
    <property type="entry name" value="CoaB-like"/>
    <property type="match status" value="1"/>
</dbReference>
<dbReference type="EC" id="4.1.1.36" evidence="3"/>
<dbReference type="GO" id="GO:0010181">
    <property type="term" value="F:FMN binding"/>
    <property type="evidence" value="ECO:0007669"/>
    <property type="project" value="UniProtKB-UniRule"/>
</dbReference>
<keyword evidence="2 3" id="KW-0456">Lyase</keyword>
<comment type="pathway">
    <text evidence="3 4">Cofactor biosynthesis; coenzyme A biosynthesis; CoA from (R)-pantothenate: step 3/5.</text>
</comment>
<dbReference type="GO" id="GO:0015941">
    <property type="term" value="P:pantothenate catabolic process"/>
    <property type="evidence" value="ECO:0007669"/>
    <property type="project" value="InterPro"/>
</dbReference>
<comment type="cofactor">
    <cofactor evidence="3">
        <name>FMN</name>
        <dbReference type="ChEBI" id="CHEBI:58210"/>
    </cofactor>
    <text evidence="3">Binds 1 FMN per subunit.</text>
</comment>
<comment type="function">
    <text evidence="3">Catalyzes two sequential steps in the biosynthesis of coenzyme A. In the first step cysteine is conjugated to 4'-phosphopantothenate to form 4-phosphopantothenoylcysteine. In the second step the latter compound is decarboxylated to form 4'-phosphopantotheine.</text>
</comment>
<comment type="function">
    <text evidence="4">Catalyzes two steps in the biosynthesis of coenzyme A. In the first step cysteine is conjugated to 4'-phosphopantothenate to form 4-phosphopantothenoylcysteine, in the latter compound is decarboxylated to form 4'-phosphopantotheine.</text>
</comment>
<comment type="cofactor">
    <cofactor evidence="3">
        <name>Mg(2+)</name>
        <dbReference type="ChEBI" id="CHEBI:18420"/>
    </cofactor>
</comment>
<dbReference type="Gene3D" id="3.40.50.10300">
    <property type="entry name" value="CoaB-like"/>
    <property type="match status" value="1"/>
</dbReference>
<dbReference type="EC" id="6.3.2.5" evidence="3"/>
<dbReference type="InterPro" id="IPR036551">
    <property type="entry name" value="Flavin_trans-like"/>
</dbReference>
<feature type="binding site" evidence="3">
    <location>
        <begin position="307"/>
        <end position="310"/>
    </location>
    <ligand>
        <name>CTP</name>
        <dbReference type="ChEBI" id="CHEBI:37563"/>
    </ligand>
</feature>
<comment type="similarity">
    <text evidence="3 4">In the N-terminal section; belongs to the HFCD (homo-oligomeric flavin containing Cys decarboxylase) superfamily.</text>
</comment>
<keyword evidence="3 4" id="KW-0436">Ligase</keyword>
<dbReference type="InterPro" id="IPR035929">
    <property type="entry name" value="CoaB-like_sf"/>
</dbReference>
<feature type="binding site" evidence="3">
    <location>
        <position position="285"/>
    </location>
    <ligand>
        <name>CTP</name>
        <dbReference type="ChEBI" id="CHEBI:37563"/>
    </ligand>
</feature>
<dbReference type="GO" id="GO:0046872">
    <property type="term" value="F:metal ion binding"/>
    <property type="evidence" value="ECO:0007669"/>
    <property type="project" value="UniProtKB-KW"/>
</dbReference>
<dbReference type="InterPro" id="IPR003382">
    <property type="entry name" value="Flavoprotein"/>
</dbReference>
<reference evidence="7" key="1">
    <citation type="journal article" date="2009" name="Environ. Microbiol.">
        <title>Comparative analyses of actinobacterial genomic fragments from Lake Kinneret.</title>
        <authorList>
            <person name="Philosof A."/>
            <person name="Sabehi G."/>
            <person name="Beja O."/>
        </authorList>
    </citation>
    <scope>NUCLEOTIDE SEQUENCE</scope>
</reference>
<comment type="catalytic activity">
    <reaction evidence="3 4">
        <text>N-[(R)-4-phosphopantothenoyl]-L-cysteine + H(+) = (R)-4'-phosphopantetheine + CO2</text>
        <dbReference type="Rhea" id="RHEA:16793"/>
        <dbReference type="ChEBI" id="CHEBI:15378"/>
        <dbReference type="ChEBI" id="CHEBI:16526"/>
        <dbReference type="ChEBI" id="CHEBI:59458"/>
        <dbReference type="ChEBI" id="CHEBI:61723"/>
        <dbReference type="EC" id="4.1.1.36"/>
    </reaction>
</comment>
<dbReference type="GO" id="GO:0071513">
    <property type="term" value="C:phosphopantothenoylcysteine decarboxylase complex"/>
    <property type="evidence" value="ECO:0007669"/>
    <property type="project" value="TreeGrafter"/>
</dbReference>
<accession>D0U634</accession>
<dbReference type="AlphaFoldDB" id="D0U634"/>
<feature type="binding site" evidence="3">
    <location>
        <position position="344"/>
    </location>
    <ligand>
        <name>CTP</name>
        <dbReference type="ChEBI" id="CHEBI:37563"/>
    </ligand>
</feature>
<keyword evidence="1 3" id="KW-0210">Decarboxylase</keyword>
<proteinExistence type="inferred from homology"/>
<dbReference type="Pfam" id="PF02441">
    <property type="entry name" value="Flavoprotein"/>
    <property type="match status" value="1"/>
</dbReference>
<sequence>MSLRGKHIVLCVSGGIAAYKAVDLCRLLVDAGAHVAPVMTADAEHFIGKTTLSALASEPVHTTLWDDANPIPHTRLAQRADLIVVAPATARVIGSYAAGISSDFLTATLIATRAPVLVCPAMHTEMWEHASVQENIATLRRRGVNILEPETGRLAGGDVGAGRLAEPQRIFTEVEQLLTPGDLYGAHVVVTAGGTREPIDAVRVIANRSTGKQGYAIAIEAVARGAKVTLISTADLPTPFGVNLVQVETAQQMMDAVNAEAKSADVVVMAAAVADVRPVRVATHKLKKDPLSGQIDDLGAIKLEATPDILAGLGKNKPAGQVLVGFAAETENLIANAQSKLERKGADLIVANDVSQDGVGFAHATNAVTLVARGAEPVEVALADKRSIARSVLNAVVAIRSARTN</sequence>
<evidence type="ECO:0000256" key="4">
    <source>
        <dbReference type="RuleBase" id="RU364078"/>
    </source>
</evidence>
<dbReference type="NCBIfam" id="TIGR00521">
    <property type="entry name" value="coaBC_dfp"/>
    <property type="match status" value="1"/>
</dbReference>
<keyword evidence="3" id="KW-0460">Magnesium</keyword>
<dbReference type="SUPFAM" id="SSF52507">
    <property type="entry name" value="Homo-oligomeric flavin-containing Cys decarboxylases, HFCD"/>
    <property type="match status" value="1"/>
</dbReference>
<dbReference type="GO" id="GO:0015937">
    <property type="term" value="P:coenzyme A biosynthetic process"/>
    <property type="evidence" value="ECO:0007669"/>
    <property type="project" value="UniProtKB-UniRule"/>
</dbReference>
<dbReference type="EMBL" id="GQ387491">
    <property type="protein sequence ID" value="ACY25351.1"/>
    <property type="molecule type" value="Genomic_DNA"/>
</dbReference>
<dbReference type="PANTHER" id="PTHR14359">
    <property type="entry name" value="HOMO-OLIGOMERIC FLAVIN CONTAINING CYS DECARBOXYLASE FAMILY"/>
    <property type="match status" value="1"/>
</dbReference>
<feature type="region of interest" description="Phosphopantothenoylcysteine decarboxylase" evidence="3">
    <location>
        <begin position="1"/>
        <end position="187"/>
    </location>
</feature>
<comment type="catalytic activity">
    <reaction evidence="3 4">
        <text>(R)-4'-phosphopantothenate + L-cysteine + CTP = N-[(R)-4-phosphopantothenoyl]-L-cysteine + CMP + diphosphate + H(+)</text>
        <dbReference type="Rhea" id="RHEA:19397"/>
        <dbReference type="ChEBI" id="CHEBI:10986"/>
        <dbReference type="ChEBI" id="CHEBI:15378"/>
        <dbReference type="ChEBI" id="CHEBI:33019"/>
        <dbReference type="ChEBI" id="CHEBI:35235"/>
        <dbReference type="ChEBI" id="CHEBI:37563"/>
        <dbReference type="ChEBI" id="CHEBI:59458"/>
        <dbReference type="ChEBI" id="CHEBI:60377"/>
        <dbReference type="EC" id="6.3.2.5"/>
    </reaction>
</comment>
<dbReference type="InterPro" id="IPR007085">
    <property type="entry name" value="DNA/pantothenate-metab_flavo_C"/>
</dbReference>
<evidence type="ECO:0000256" key="3">
    <source>
        <dbReference type="HAMAP-Rule" id="MF_02225"/>
    </source>
</evidence>
<comment type="caution">
    <text evidence="3">Lacks conserved residue(s) required for the propagation of feature annotation.</text>
</comment>
<protein>
    <recommendedName>
        <fullName evidence="3">Coenzyme A biosynthesis bifunctional protein CoaBC</fullName>
    </recommendedName>
    <alternativeName>
        <fullName evidence="3">DNA/pantothenate metabolism flavoprotein</fullName>
    </alternativeName>
    <alternativeName>
        <fullName evidence="3">Phosphopantothenoylcysteine synthetase/decarboxylase</fullName>
        <shortName evidence="3">PPCS-PPCDC</shortName>
    </alternativeName>
    <domain>
        <recommendedName>
            <fullName evidence="3">Phosphopantothenoylcysteine decarboxylase</fullName>
            <shortName evidence="3">PPC decarboxylase</shortName>
            <shortName evidence="3">PPC-DC</shortName>
            <ecNumber evidence="3">4.1.1.36</ecNumber>
        </recommendedName>
        <alternativeName>
            <fullName evidence="3">CoaC</fullName>
        </alternativeName>
    </domain>
    <domain>
        <recommendedName>
            <fullName evidence="3">Phosphopantothenate--cysteine ligase</fullName>
            <ecNumber evidence="3">6.3.2.5</ecNumber>
        </recommendedName>
        <alternativeName>
            <fullName evidence="3">CoaB</fullName>
        </alternativeName>
        <alternativeName>
            <fullName evidence="3">Phosphopantothenoylcysteine synthetase</fullName>
            <shortName evidence="3">PPC synthetase</shortName>
            <shortName evidence="3">PPC-S</shortName>
        </alternativeName>
    </domain>
</protein>
<name>D0U634_9ACTN</name>
<dbReference type="PANTHER" id="PTHR14359:SF6">
    <property type="entry name" value="PHOSPHOPANTOTHENOYLCYSTEINE DECARBOXYLASE"/>
    <property type="match status" value="1"/>
</dbReference>
<feature type="binding site" evidence="3">
    <location>
        <position position="326"/>
    </location>
    <ligand>
        <name>CTP</name>
        <dbReference type="ChEBI" id="CHEBI:37563"/>
    </ligand>
</feature>
<evidence type="ECO:0000259" key="5">
    <source>
        <dbReference type="Pfam" id="PF02441"/>
    </source>
</evidence>
<dbReference type="GO" id="GO:0004633">
    <property type="term" value="F:phosphopantothenoylcysteine decarboxylase activity"/>
    <property type="evidence" value="ECO:0007669"/>
    <property type="project" value="UniProtKB-UniRule"/>
</dbReference>
<evidence type="ECO:0000259" key="6">
    <source>
        <dbReference type="Pfam" id="PF04127"/>
    </source>
</evidence>
<evidence type="ECO:0000313" key="7">
    <source>
        <dbReference type="EMBL" id="ACY25351.1"/>
    </source>
</evidence>
<feature type="domain" description="DNA/pantothenate metabolism flavoprotein C-terminal" evidence="6">
    <location>
        <begin position="184"/>
        <end position="397"/>
    </location>
</feature>
<dbReference type="Pfam" id="PF04127">
    <property type="entry name" value="DFP"/>
    <property type="match status" value="1"/>
</dbReference>
<comment type="pathway">
    <text evidence="3 4">Cofactor biosynthesis; coenzyme A biosynthesis; CoA from (R)-pantothenate: step 2/5.</text>
</comment>
<keyword evidence="3" id="KW-0479">Metal-binding</keyword>
<dbReference type="Gene3D" id="3.40.50.1950">
    <property type="entry name" value="Flavin prenyltransferase-like"/>
    <property type="match status" value="1"/>
</dbReference>
<dbReference type="GO" id="GO:0004632">
    <property type="term" value="F:phosphopantothenate--cysteine ligase activity"/>
    <property type="evidence" value="ECO:0007669"/>
    <property type="project" value="UniProtKB-UniRule"/>
</dbReference>
<feature type="binding site" evidence="3">
    <location>
        <position position="340"/>
    </location>
    <ligand>
        <name>CTP</name>
        <dbReference type="ChEBI" id="CHEBI:37563"/>
    </ligand>
</feature>
<evidence type="ECO:0000256" key="2">
    <source>
        <dbReference type="ARBA" id="ARBA00023239"/>
    </source>
</evidence>
<feature type="binding site" evidence="3">
    <location>
        <position position="275"/>
    </location>
    <ligand>
        <name>CTP</name>
        <dbReference type="ChEBI" id="CHEBI:37563"/>
    </ligand>
</feature>
<feature type="region of interest" description="Phosphopantothenate--cysteine ligase" evidence="3">
    <location>
        <begin position="188"/>
        <end position="405"/>
    </location>
</feature>
<keyword evidence="3 4" id="KW-0285">Flavoprotein</keyword>
<keyword evidence="3 4" id="KW-0288">FMN</keyword>
<keyword evidence="3" id="KW-0511">Multifunctional enzyme</keyword>
<feature type="domain" description="Flavoprotein" evidence="5">
    <location>
        <begin position="6"/>
        <end position="177"/>
    </location>
</feature>
<comment type="similarity">
    <text evidence="3 4">In the C-terminal section; belongs to the PPC synthetase family.</text>
</comment>
<gene>
    <name evidence="3" type="primary">coaBC</name>
</gene>
<dbReference type="HAMAP" id="MF_02225">
    <property type="entry name" value="CoaBC"/>
    <property type="match status" value="1"/>
</dbReference>
<organism evidence="7">
    <name type="scientific">uncultured Actinomycetes bacterium</name>
    <dbReference type="NCBI Taxonomy" id="152507"/>
    <lineage>
        <taxon>Bacteria</taxon>
        <taxon>Bacillati</taxon>
        <taxon>Actinomycetota</taxon>
        <taxon>Actinomycetes</taxon>
        <taxon>environmental samples</taxon>
    </lineage>
</organism>
<evidence type="ECO:0000256" key="1">
    <source>
        <dbReference type="ARBA" id="ARBA00022793"/>
    </source>
</evidence>
<dbReference type="InterPro" id="IPR005252">
    <property type="entry name" value="CoaBC"/>
</dbReference>
<dbReference type="UniPathway" id="UPA00241">
    <property type="reaction ID" value="UER00353"/>
</dbReference>